<keyword evidence="6 8" id="KW-1133">Transmembrane helix</keyword>
<dbReference type="SUPFAM" id="SSF161093">
    <property type="entry name" value="MgtE membrane domain-like"/>
    <property type="match status" value="1"/>
</dbReference>
<dbReference type="Gene3D" id="1.25.60.10">
    <property type="entry name" value="MgtE N-terminal domain-like"/>
    <property type="match status" value="1"/>
</dbReference>
<dbReference type="SMART" id="SM00924">
    <property type="entry name" value="MgtE_N"/>
    <property type="match status" value="1"/>
</dbReference>
<dbReference type="PANTHER" id="PTHR43773:SF1">
    <property type="entry name" value="MAGNESIUM TRANSPORTER MGTE"/>
    <property type="match status" value="1"/>
</dbReference>
<dbReference type="Pfam" id="PF01769">
    <property type="entry name" value="MgtE"/>
    <property type="match status" value="1"/>
</dbReference>
<dbReference type="CDD" id="cd04606">
    <property type="entry name" value="CBS_pair_Mg_transporter"/>
    <property type="match status" value="1"/>
</dbReference>
<keyword evidence="7 8" id="KW-0472">Membrane</keyword>
<evidence type="ECO:0000256" key="8">
    <source>
        <dbReference type="SAM" id="Phobius"/>
    </source>
</evidence>
<evidence type="ECO:0000256" key="2">
    <source>
        <dbReference type="ARBA" id="ARBA00009749"/>
    </source>
</evidence>
<feature type="transmembrane region" description="Helical" evidence="8">
    <location>
        <begin position="388"/>
        <end position="414"/>
    </location>
</feature>
<dbReference type="SUPFAM" id="SSF158791">
    <property type="entry name" value="MgtE N-terminal domain-like"/>
    <property type="match status" value="1"/>
</dbReference>
<evidence type="ECO:0000256" key="7">
    <source>
        <dbReference type="ARBA" id="ARBA00023136"/>
    </source>
</evidence>
<feature type="transmembrane region" description="Helical" evidence="8">
    <location>
        <begin position="361"/>
        <end position="382"/>
    </location>
</feature>
<dbReference type="SUPFAM" id="SSF54631">
    <property type="entry name" value="CBS-domain pair"/>
    <property type="match status" value="1"/>
</dbReference>
<comment type="subcellular location">
    <subcellularLocation>
        <location evidence="1">Membrane</location>
        <topology evidence="1">Multi-pass membrane protein</topology>
    </subcellularLocation>
</comment>
<dbReference type="Gene3D" id="1.10.357.20">
    <property type="entry name" value="SLC41 divalent cation transporters, integral membrane domain"/>
    <property type="match status" value="1"/>
</dbReference>
<evidence type="ECO:0000256" key="1">
    <source>
        <dbReference type="ARBA" id="ARBA00004141"/>
    </source>
</evidence>
<evidence type="ECO:0000256" key="3">
    <source>
        <dbReference type="ARBA" id="ARBA00022448"/>
    </source>
</evidence>
<dbReference type="Pfam" id="PF00571">
    <property type="entry name" value="CBS"/>
    <property type="match status" value="1"/>
</dbReference>
<comment type="similarity">
    <text evidence="2">Belongs to the SLC41A transporter family.</text>
</comment>
<keyword evidence="5" id="KW-0460">Magnesium</keyword>
<dbReference type="InterPro" id="IPR046342">
    <property type="entry name" value="CBS_dom_sf"/>
</dbReference>
<reference evidence="10" key="1">
    <citation type="submission" date="2018-06" db="EMBL/GenBank/DDBJ databases">
        <authorList>
            <person name="Zhirakovskaya E."/>
        </authorList>
    </citation>
    <scope>NUCLEOTIDE SEQUENCE</scope>
</reference>
<organism evidence="10">
    <name type="scientific">hydrothermal vent metagenome</name>
    <dbReference type="NCBI Taxonomy" id="652676"/>
    <lineage>
        <taxon>unclassified sequences</taxon>
        <taxon>metagenomes</taxon>
        <taxon>ecological metagenomes</taxon>
    </lineage>
</organism>
<gene>
    <name evidence="10" type="ORF">MNBD_GAMMA23-1364</name>
</gene>
<dbReference type="InterPro" id="IPR038076">
    <property type="entry name" value="MgtE_N_sf"/>
</dbReference>
<evidence type="ECO:0000256" key="6">
    <source>
        <dbReference type="ARBA" id="ARBA00022989"/>
    </source>
</evidence>
<dbReference type="InterPro" id="IPR006669">
    <property type="entry name" value="MgtE_transporter"/>
</dbReference>
<feature type="transmembrane region" description="Helical" evidence="8">
    <location>
        <begin position="319"/>
        <end position="340"/>
    </location>
</feature>
<keyword evidence="3" id="KW-0813">Transport</keyword>
<dbReference type="Pfam" id="PF03448">
    <property type="entry name" value="MgtE_N"/>
    <property type="match status" value="1"/>
</dbReference>
<feature type="transmembrane region" description="Helical" evidence="8">
    <location>
        <begin position="426"/>
        <end position="449"/>
    </location>
</feature>
<dbReference type="InterPro" id="IPR036739">
    <property type="entry name" value="SLC41_membr_dom_sf"/>
</dbReference>
<feature type="domain" description="CBS" evidence="9">
    <location>
        <begin position="205"/>
        <end position="263"/>
    </location>
</feature>
<dbReference type="NCBIfam" id="TIGR00400">
    <property type="entry name" value="mgtE"/>
    <property type="match status" value="1"/>
</dbReference>
<keyword evidence="4 8" id="KW-0812">Transmembrane</keyword>
<dbReference type="InterPro" id="IPR006667">
    <property type="entry name" value="SLC41_membr_dom"/>
</dbReference>
<dbReference type="AlphaFoldDB" id="A0A3B0ZTV4"/>
<feature type="transmembrane region" description="Helical" evidence="8">
    <location>
        <begin position="288"/>
        <end position="307"/>
    </location>
</feature>
<dbReference type="PROSITE" id="PS51371">
    <property type="entry name" value="CBS"/>
    <property type="match status" value="1"/>
</dbReference>
<proteinExistence type="inferred from homology"/>
<evidence type="ECO:0000259" key="9">
    <source>
        <dbReference type="PROSITE" id="PS51371"/>
    </source>
</evidence>
<evidence type="ECO:0000313" key="10">
    <source>
        <dbReference type="EMBL" id="VAW96918.1"/>
    </source>
</evidence>
<dbReference type="PANTHER" id="PTHR43773">
    <property type="entry name" value="MAGNESIUM TRANSPORTER MGTE"/>
    <property type="match status" value="1"/>
</dbReference>
<name>A0A3B0ZTV4_9ZZZZ</name>
<dbReference type="SMART" id="SM00116">
    <property type="entry name" value="CBS"/>
    <property type="match status" value="1"/>
</dbReference>
<evidence type="ECO:0000256" key="4">
    <source>
        <dbReference type="ARBA" id="ARBA00022692"/>
    </source>
</evidence>
<dbReference type="GO" id="GO:0015095">
    <property type="term" value="F:magnesium ion transmembrane transporter activity"/>
    <property type="evidence" value="ECO:0007669"/>
    <property type="project" value="InterPro"/>
</dbReference>
<protein>
    <submittedName>
        <fullName evidence="10">Mg/Co/Ni transporter MgtE, CBS domain-containing</fullName>
    </submittedName>
</protein>
<dbReference type="InterPro" id="IPR006668">
    <property type="entry name" value="Mg_transptr_MgtE_intracell_dom"/>
</dbReference>
<dbReference type="GO" id="GO:0016020">
    <property type="term" value="C:membrane"/>
    <property type="evidence" value="ECO:0007669"/>
    <property type="project" value="UniProtKB-SubCell"/>
</dbReference>
<sequence length="450" mass="49124">MANTTEEQQNLLDTIAKCIENNDCKQIDQLLKDLHPAEIAHVIETLSGKEREKIWEHVPTEYEGEILINLNETVRSHFIKTMEPSALLAATESLETDDLADILSEIPQAISQELLLSMEQQDRDRLKSVLSYADDTAGGLMDLNTIIIRADTSLEVVQRYLRFKGELPEGTDTLYVVNRENKYLGLLPLTTLLTSDPNLLVADTMDAGVEAINANTSVREVVNIFEHRDLITAPVIDDANKLLGRITIDDVVDEIRDEAEHSVMSMAGLNEEDDMFASALVSTKRRTIWLGVNLLTALLASMVIGQFEATIEKLVALAILMPIVASMGGIAGSQTLTLVIRGMALGRIGKSNARRLLKKEIWVGVFNGLIWAVIIAIVAGVWFDSLQISYIIGSAIVINLFVAALAGASIPLILNRMGIDPALAGTVILTTVTDVVGFLAFLGLATLVIL</sequence>
<dbReference type="InterPro" id="IPR000644">
    <property type="entry name" value="CBS_dom"/>
</dbReference>
<dbReference type="EMBL" id="UOFT01000054">
    <property type="protein sequence ID" value="VAW96918.1"/>
    <property type="molecule type" value="Genomic_DNA"/>
</dbReference>
<dbReference type="Gene3D" id="3.10.580.10">
    <property type="entry name" value="CBS-domain"/>
    <property type="match status" value="1"/>
</dbReference>
<evidence type="ECO:0000256" key="5">
    <source>
        <dbReference type="ARBA" id="ARBA00022842"/>
    </source>
</evidence>
<accession>A0A3B0ZTV4</accession>